<dbReference type="PaxDb" id="29760-VIT_18s0001g03900.t01"/>
<dbReference type="GO" id="GO:0007165">
    <property type="term" value="P:signal transduction"/>
    <property type="evidence" value="ECO:0007669"/>
    <property type="project" value="InterPro"/>
</dbReference>
<name>F6HMY4_VITVI</name>
<gene>
    <name evidence="12" type="ordered locus">VIT_18s0001g03900</name>
</gene>
<dbReference type="HOGENOM" id="CLU_001561_0_0_1"/>
<keyword evidence="8" id="KW-0539">Nucleus</keyword>
<dbReference type="Pfam" id="PF01582">
    <property type="entry name" value="TIR"/>
    <property type="match status" value="1"/>
</dbReference>
<protein>
    <recommendedName>
        <fullName evidence="11">TIR domain-containing protein</fullName>
    </recommendedName>
</protein>
<keyword evidence="13" id="KW-1185">Reference proteome</keyword>
<dbReference type="GO" id="GO:0043068">
    <property type="term" value="P:positive regulation of programmed cell death"/>
    <property type="evidence" value="ECO:0007669"/>
    <property type="project" value="UniProtKB-ARBA"/>
</dbReference>
<dbReference type="FunFam" id="3.40.50.10140:FF:000007">
    <property type="entry name" value="Disease resistance protein (TIR-NBS-LRR class)"/>
    <property type="match status" value="1"/>
</dbReference>
<dbReference type="SMR" id="F6HMY4"/>
<evidence type="ECO:0000256" key="10">
    <source>
        <dbReference type="SAM" id="MobiDB-lite"/>
    </source>
</evidence>
<feature type="region of interest" description="Disordered" evidence="10">
    <location>
        <begin position="484"/>
        <end position="504"/>
    </location>
</feature>
<dbReference type="GO" id="GO:0005634">
    <property type="term" value="C:nucleus"/>
    <property type="evidence" value="ECO:0007669"/>
    <property type="project" value="UniProtKB-SubCell"/>
</dbReference>
<evidence type="ECO:0000256" key="5">
    <source>
        <dbReference type="ARBA" id="ARBA00022737"/>
    </source>
</evidence>
<dbReference type="Gene3D" id="3.40.50.10140">
    <property type="entry name" value="Toll/interleukin-1 receptor homology (TIR) domain"/>
    <property type="match status" value="1"/>
</dbReference>
<dbReference type="SUPFAM" id="SSF52058">
    <property type="entry name" value="L domain-like"/>
    <property type="match status" value="1"/>
</dbReference>
<evidence type="ECO:0000256" key="2">
    <source>
        <dbReference type="ARBA" id="ARBA00004496"/>
    </source>
</evidence>
<dbReference type="PANTHER" id="PTHR11017">
    <property type="entry name" value="LEUCINE-RICH REPEAT-CONTAINING PROTEIN"/>
    <property type="match status" value="1"/>
</dbReference>
<dbReference type="Gene3D" id="3.80.10.10">
    <property type="entry name" value="Ribonuclease Inhibitor"/>
    <property type="match status" value="1"/>
</dbReference>
<dbReference type="InterPro" id="IPR027417">
    <property type="entry name" value="P-loop_NTPase"/>
</dbReference>
<comment type="similarity">
    <text evidence="9">Belongs to the disease resistance TIR-NB-LRR family.</text>
</comment>
<dbReference type="Proteomes" id="UP000009183">
    <property type="component" value="Chromosome 18, unordered"/>
</dbReference>
<sequence>MASVDSTFAPQWKYDVFLSFRGEDTGKTFTDHLYTALDENGFYAFRDDEKHEKREEIAPEFLTAIEESKISILVFSKNYASSRWCLDELETIIKSMKKPGRMVMPVFYHVDPSEVRDQIGSCEVFLSHERDAEETKEKVNRWRAALREASNLVGWRLHNQYESQLIKEIITDILRRLNCELLQVDYDTVGMEFRLKKLLSLINLKLDKVLMIGINGISGIGKTTIAKAIYNKISYHFQSTIFLTNVGENSRGHHLNLPQFQQLLDDASIGTYGRTKNKRVLLVVDDVDRLSQVEYLVKLRDSFSLRSRIIFTTRDRHLLNVAKLDASYESKGLTHEEAIHLFSWHAFKQTFPKEDYVGLVNHVVGYVKGHPLALKVLGSSLFGKTITEWKCILHKLRKNTHGEIYNELKVSFDGLTPTEQEIFLKVVCLLKGKDEESVSTILDSLGLGSESGIQVLHDMCLATISNNKLYMHDLLQQMGQKLIDENNPHEPSKRSRLQDSKDVYPRLTRNTGTEEIQKIQFSSAGFLKMPKLYSLMHLPLKSLPPNFPGDSLIFLDWSRSNIRQLWKDEYPRLTRNTGTEAIQKLLSPMHLPLKSLPPNFPGDSLILLDLSRSNIRQLWKGNKSLGNLKVMNLSYCQNLVKISKFPSMPALKILRLKGCKKLRSLPSSICELKCLECLWCSGCSNLEAFPEITEKMENLKELHLDETAIKELPSSIYHLTALEFLNLEHCKNLVVLVSCNTSKVSVTLTVET</sequence>
<dbReference type="InterPro" id="IPR032675">
    <property type="entry name" value="LRR_dom_sf"/>
</dbReference>
<dbReference type="GO" id="GO:0050832">
    <property type="term" value="P:defense response to fungus"/>
    <property type="evidence" value="ECO:0007669"/>
    <property type="project" value="UniProtKB-ARBA"/>
</dbReference>
<evidence type="ECO:0000256" key="6">
    <source>
        <dbReference type="ARBA" id="ARBA00022821"/>
    </source>
</evidence>
<dbReference type="InterPro" id="IPR044974">
    <property type="entry name" value="Disease_R_plants"/>
</dbReference>
<dbReference type="InterPro" id="IPR035897">
    <property type="entry name" value="Toll_tir_struct_dom_sf"/>
</dbReference>
<keyword evidence="3" id="KW-0963">Cytoplasm</keyword>
<dbReference type="Gene3D" id="1.10.8.430">
    <property type="entry name" value="Helical domain of apoptotic protease-activating factors"/>
    <property type="match status" value="1"/>
</dbReference>
<keyword evidence="6" id="KW-0611">Plant defense</keyword>
<dbReference type="PRINTS" id="PR00364">
    <property type="entry name" value="DISEASERSIST"/>
</dbReference>
<evidence type="ECO:0000256" key="3">
    <source>
        <dbReference type="ARBA" id="ARBA00022490"/>
    </source>
</evidence>
<dbReference type="SMART" id="SM00255">
    <property type="entry name" value="TIR"/>
    <property type="match status" value="1"/>
</dbReference>
<dbReference type="InterPro" id="IPR036390">
    <property type="entry name" value="WH_DNA-bd_sf"/>
</dbReference>
<dbReference type="SUPFAM" id="SSF52540">
    <property type="entry name" value="P-loop containing nucleoside triphosphate hydrolases"/>
    <property type="match status" value="1"/>
</dbReference>
<dbReference type="InterPro" id="IPR002182">
    <property type="entry name" value="NB-ARC"/>
</dbReference>
<dbReference type="GO" id="GO:0043531">
    <property type="term" value="F:ADP binding"/>
    <property type="evidence" value="ECO:0007669"/>
    <property type="project" value="InterPro"/>
</dbReference>
<organism evidence="12 13">
    <name type="scientific">Vitis vinifera</name>
    <name type="common">Grape</name>
    <dbReference type="NCBI Taxonomy" id="29760"/>
    <lineage>
        <taxon>Eukaryota</taxon>
        <taxon>Viridiplantae</taxon>
        <taxon>Streptophyta</taxon>
        <taxon>Embryophyta</taxon>
        <taxon>Tracheophyta</taxon>
        <taxon>Spermatophyta</taxon>
        <taxon>Magnoliopsida</taxon>
        <taxon>eudicotyledons</taxon>
        <taxon>Gunneridae</taxon>
        <taxon>Pentapetalae</taxon>
        <taxon>rosids</taxon>
        <taxon>Vitales</taxon>
        <taxon>Vitaceae</taxon>
        <taxon>Viteae</taxon>
        <taxon>Vitis</taxon>
    </lineage>
</organism>
<accession>F6HMY4</accession>
<keyword evidence="4" id="KW-0433">Leucine-rich repeat</keyword>
<proteinExistence type="inferred from homology"/>
<dbReference type="Pfam" id="PF23282">
    <property type="entry name" value="WHD_ROQ1"/>
    <property type="match status" value="1"/>
</dbReference>
<reference evidence="13" key="1">
    <citation type="journal article" date="2007" name="Nature">
        <title>The grapevine genome sequence suggests ancestral hexaploidization in major angiosperm phyla.</title>
        <authorList>
            <consortium name="The French-Italian Public Consortium for Grapevine Genome Characterization."/>
            <person name="Jaillon O."/>
            <person name="Aury J.-M."/>
            <person name="Noel B."/>
            <person name="Policriti A."/>
            <person name="Clepet C."/>
            <person name="Casagrande A."/>
            <person name="Choisne N."/>
            <person name="Aubourg S."/>
            <person name="Vitulo N."/>
            <person name="Jubin C."/>
            <person name="Vezzi A."/>
            <person name="Legeai F."/>
            <person name="Hugueney P."/>
            <person name="Dasilva C."/>
            <person name="Horner D."/>
            <person name="Mica E."/>
            <person name="Jublot D."/>
            <person name="Poulain J."/>
            <person name="Bruyere C."/>
            <person name="Billault A."/>
            <person name="Segurens B."/>
            <person name="Gouyvenoux M."/>
            <person name="Ugarte E."/>
            <person name="Cattonaro F."/>
            <person name="Anthouard V."/>
            <person name="Vico V."/>
            <person name="Del Fabbro C."/>
            <person name="Alaux M."/>
            <person name="Di Gaspero G."/>
            <person name="Dumas V."/>
            <person name="Felice N."/>
            <person name="Paillard S."/>
            <person name="Juman I."/>
            <person name="Moroldo M."/>
            <person name="Scalabrin S."/>
            <person name="Canaguier A."/>
            <person name="Le Clainche I."/>
            <person name="Malacrida G."/>
            <person name="Durand E."/>
            <person name="Pesole G."/>
            <person name="Laucou V."/>
            <person name="Chatelet P."/>
            <person name="Merdinoglu D."/>
            <person name="Delledonne M."/>
            <person name="Pezzotti M."/>
            <person name="Lecharny A."/>
            <person name="Scarpelli C."/>
            <person name="Artiguenave F."/>
            <person name="Pe M.E."/>
            <person name="Valle G."/>
            <person name="Morgante M."/>
            <person name="Caboche M."/>
            <person name="Adam-Blondon A.-F."/>
            <person name="Weissenbach J."/>
            <person name="Quetier F."/>
            <person name="Wincker P."/>
        </authorList>
    </citation>
    <scope>NUCLEOTIDE SEQUENCE [LARGE SCALE GENOMIC DNA]</scope>
    <source>
        <strain evidence="13">cv. Pinot noir / PN40024</strain>
    </source>
</reference>
<dbReference type="Pfam" id="PF00931">
    <property type="entry name" value="NB-ARC"/>
    <property type="match status" value="1"/>
</dbReference>
<evidence type="ECO:0000256" key="1">
    <source>
        <dbReference type="ARBA" id="ARBA00004123"/>
    </source>
</evidence>
<dbReference type="PANTHER" id="PTHR11017:SF570">
    <property type="entry name" value="DISEASE RESISTANCE PROTEIN (TIR-NBS CLASS)-RELATED"/>
    <property type="match status" value="1"/>
</dbReference>
<dbReference type="Gene3D" id="3.40.50.300">
    <property type="entry name" value="P-loop containing nucleotide triphosphate hydrolases"/>
    <property type="match status" value="1"/>
</dbReference>
<evidence type="ECO:0000256" key="4">
    <source>
        <dbReference type="ARBA" id="ARBA00022614"/>
    </source>
</evidence>
<dbReference type="InterPro" id="IPR042197">
    <property type="entry name" value="Apaf_helical"/>
</dbReference>
<dbReference type="SUPFAM" id="SSF46785">
    <property type="entry name" value="Winged helix' DNA-binding domain"/>
    <property type="match status" value="1"/>
</dbReference>
<evidence type="ECO:0000256" key="7">
    <source>
        <dbReference type="ARBA" id="ARBA00023027"/>
    </source>
</evidence>
<dbReference type="GO" id="GO:0005737">
    <property type="term" value="C:cytoplasm"/>
    <property type="evidence" value="ECO:0007669"/>
    <property type="project" value="UniProtKB-SubCell"/>
</dbReference>
<dbReference type="AlphaFoldDB" id="F6HMY4"/>
<keyword evidence="5" id="KW-0677">Repeat</keyword>
<evidence type="ECO:0000313" key="12">
    <source>
        <dbReference type="EMBL" id="CCB56039.1"/>
    </source>
</evidence>
<evidence type="ECO:0000256" key="8">
    <source>
        <dbReference type="ARBA" id="ARBA00023242"/>
    </source>
</evidence>
<evidence type="ECO:0000313" key="13">
    <source>
        <dbReference type="Proteomes" id="UP000009183"/>
    </source>
</evidence>
<evidence type="ECO:0000256" key="9">
    <source>
        <dbReference type="ARBA" id="ARBA00061488"/>
    </source>
</evidence>
<dbReference type="InterPro" id="IPR058192">
    <property type="entry name" value="WHD_ROQ1-like"/>
</dbReference>
<dbReference type="InParanoid" id="F6HMY4"/>
<keyword evidence="7" id="KW-0520">NAD</keyword>
<dbReference type="EMBL" id="FN595996">
    <property type="protein sequence ID" value="CCB56039.1"/>
    <property type="molecule type" value="Genomic_DNA"/>
</dbReference>
<dbReference type="SUPFAM" id="SSF52200">
    <property type="entry name" value="Toll/Interleukin receptor TIR domain"/>
    <property type="match status" value="1"/>
</dbReference>
<evidence type="ECO:0000259" key="11">
    <source>
        <dbReference type="PROSITE" id="PS50104"/>
    </source>
</evidence>
<dbReference type="InterPro" id="IPR000157">
    <property type="entry name" value="TIR_dom"/>
</dbReference>
<feature type="domain" description="TIR" evidence="11">
    <location>
        <begin position="12"/>
        <end position="177"/>
    </location>
</feature>
<dbReference type="PROSITE" id="PS50104">
    <property type="entry name" value="TIR"/>
    <property type="match status" value="1"/>
</dbReference>
<comment type="subcellular location">
    <subcellularLocation>
        <location evidence="2">Cytoplasm</location>
    </subcellularLocation>
    <subcellularLocation>
        <location evidence="1">Nucleus</location>
    </subcellularLocation>
</comment>